<dbReference type="Proteomes" id="UP000278222">
    <property type="component" value="Unassembled WGS sequence"/>
</dbReference>
<protein>
    <submittedName>
        <fullName evidence="6">Limonene 1,2-monooxygenase</fullName>
    </submittedName>
</protein>
<dbReference type="AlphaFoldDB" id="A0A3N1MF26"/>
<dbReference type="SUPFAM" id="SSF51679">
    <property type="entry name" value="Bacterial luciferase-like"/>
    <property type="match status" value="1"/>
</dbReference>
<evidence type="ECO:0000256" key="1">
    <source>
        <dbReference type="ARBA" id="ARBA00010426"/>
    </source>
</evidence>
<evidence type="ECO:0000313" key="7">
    <source>
        <dbReference type="Proteomes" id="UP000278222"/>
    </source>
</evidence>
<name>A0A3N1MF26_9PROT</name>
<dbReference type="InterPro" id="IPR011251">
    <property type="entry name" value="Luciferase-like_dom"/>
</dbReference>
<dbReference type="PANTHER" id="PTHR30137">
    <property type="entry name" value="LUCIFERASE-LIKE MONOOXYGENASE"/>
    <property type="match status" value="1"/>
</dbReference>
<accession>A0A3N1MF26</accession>
<reference evidence="6 7" key="1">
    <citation type="submission" date="2018-11" db="EMBL/GenBank/DDBJ databases">
        <title>Genomic Encyclopedia of Type Strains, Phase IV (KMG-IV): sequencing the most valuable type-strain genomes for metagenomic binning, comparative biology and taxonomic classification.</title>
        <authorList>
            <person name="Goeker M."/>
        </authorList>
    </citation>
    <scope>NUCLEOTIDE SEQUENCE [LARGE SCALE GENOMIC DNA]</scope>
    <source>
        <strain evidence="6 7">DSM 5900</strain>
    </source>
</reference>
<evidence type="ECO:0000256" key="4">
    <source>
        <dbReference type="ARBA" id="ARBA00023033"/>
    </source>
</evidence>
<dbReference type="Gene3D" id="3.20.20.30">
    <property type="entry name" value="Luciferase-like domain"/>
    <property type="match status" value="1"/>
</dbReference>
<keyword evidence="2" id="KW-0285">Flavoprotein</keyword>
<organism evidence="6 7">
    <name type="scientific">Stella humosa</name>
    <dbReference type="NCBI Taxonomy" id="94"/>
    <lineage>
        <taxon>Bacteria</taxon>
        <taxon>Pseudomonadati</taxon>
        <taxon>Pseudomonadota</taxon>
        <taxon>Alphaproteobacteria</taxon>
        <taxon>Rhodospirillales</taxon>
        <taxon>Stellaceae</taxon>
        <taxon>Stella</taxon>
    </lineage>
</organism>
<dbReference type="InterPro" id="IPR050766">
    <property type="entry name" value="Bact_Lucif_Oxidored"/>
</dbReference>
<evidence type="ECO:0000256" key="3">
    <source>
        <dbReference type="ARBA" id="ARBA00023002"/>
    </source>
</evidence>
<dbReference type="GO" id="GO:0004497">
    <property type="term" value="F:monooxygenase activity"/>
    <property type="evidence" value="ECO:0007669"/>
    <property type="project" value="UniProtKB-KW"/>
</dbReference>
<feature type="domain" description="Luciferase-like" evidence="5">
    <location>
        <begin position="10"/>
        <end position="262"/>
    </location>
</feature>
<dbReference type="Pfam" id="PF00296">
    <property type="entry name" value="Bac_luciferase"/>
    <property type="match status" value="1"/>
</dbReference>
<keyword evidence="4 6" id="KW-0503">Monooxygenase</keyword>
<dbReference type="GO" id="GO:0016705">
    <property type="term" value="F:oxidoreductase activity, acting on paired donors, with incorporation or reduction of molecular oxygen"/>
    <property type="evidence" value="ECO:0007669"/>
    <property type="project" value="InterPro"/>
</dbReference>
<dbReference type="EMBL" id="RJKX01000013">
    <property type="protein sequence ID" value="ROP99785.1"/>
    <property type="molecule type" value="Genomic_DNA"/>
</dbReference>
<comment type="similarity">
    <text evidence="1">Belongs to the bacterial luciferase oxidoreductase family.</text>
</comment>
<evidence type="ECO:0000313" key="6">
    <source>
        <dbReference type="EMBL" id="ROP99785.1"/>
    </source>
</evidence>
<evidence type="ECO:0000259" key="5">
    <source>
        <dbReference type="Pfam" id="PF00296"/>
    </source>
</evidence>
<dbReference type="InterPro" id="IPR036661">
    <property type="entry name" value="Luciferase-like_sf"/>
</dbReference>
<dbReference type="GO" id="GO:0005829">
    <property type="term" value="C:cytosol"/>
    <property type="evidence" value="ECO:0007669"/>
    <property type="project" value="TreeGrafter"/>
</dbReference>
<proteinExistence type="inferred from homology"/>
<comment type="caution">
    <text evidence="6">The sequence shown here is derived from an EMBL/GenBank/DDBJ whole genome shotgun (WGS) entry which is preliminary data.</text>
</comment>
<dbReference type="RefSeq" id="WP_211345477.1">
    <property type="nucleotide sequence ID" value="NZ_RJKX01000013.1"/>
</dbReference>
<evidence type="ECO:0000256" key="2">
    <source>
        <dbReference type="ARBA" id="ARBA00022630"/>
    </source>
</evidence>
<sequence>MAMDDRYLRTGIFLAPFHALGENPTLAMERDMDLLVHLDRLNYHEAWVGEHHSGGFEIISCPEMFIAAAAERTRHIRLGTGVVSLPYHNPFTLASRMQQLDHMTRGRAMFGVGPGALVHDAAKIGIDAAAQRPRMNEALDVIMELMQGRSVTKKTDWFELNAAQVQLPSYTQPMMEMAVACARSPVGAVASGRHGIGMLSIGGTSDDALKAHANNWNIYTQNAEQNGKVADRKKWRIVTFAHVADTREQARKDVEFGLQKYCQYFTDVATFPIIPPGITDPLEYLTTEGIACIGTPDDCIRHFERLWKGSDGGFGAVLLLAHNWADWGATQRSYELMARFVHPHFQRNSNALRQLSYDIATSHSDGYKAQSAAAVMGEIEKHKAKTA</sequence>
<keyword evidence="7" id="KW-1185">Reference proteome</keyword>
<dbReference type="PANTHER" id="PTHR30137:SF16">
    <property type="entry name" value="BLL0895 PROTEIN"/>
    <property type="match status" value="1"/>
</dbReference>
<keyword evidence="3" id="KW-0560">Oxidoreductase</keyword>
<gene>
    <name evidence="6" type="ORF">EDC65_1573</name>
</gene>